<evidence type="ECO:0000259" key="5">
    <source>
        <dbReference type="PROSITE" id="PS51005"/>
    </source>
</evidence>
<dbReference type="PROSITE" id="PS51005">
    <property type="entry name" value="NAC"/>
    <property type="match status" value="1"/>
</dbReference>
<dbReference type="GO" id="GO:0006355">
    <property type="term" value="P:regulation of DNA-templated transcription"/>
    <property type="evidence" value="ECO:0007669"/>
    <property type="project" value="InterPro"/>
</dbReference>
<dbReference type="GO" id="GO:0003677">
    <property type="term" value="F:DNA binding"/>
    <property type="evidence" value="ECO:0007669"/>
    <property type="project" value="UniProtKB-KW"/>
</dbReference>
<reference evidence="6" key="1">
    <citation type="submission" date="2023-05" db="EMBL/GenBank/DDBJ databases">
        <authorList>
            <person name="Huff M."/>
        </authorList>
    </citation>
    <scope>NUCLEOTIDE SEQUENCE</scope>
</reference>
<dbReference type="AlphaFoldDB" id="A0AAD1Z119"/>
<sequence>MDDQVAPGFRFYPTEEELVSFYLHNKIQGTRLLEIDRVLPSINIYDYNPWDLPKFAGERCRGDLEQWFFFVPRQERVARGGRTNRLTAQGYWKACGSPSFVYSSQDRAIGKKRTMVFYAGRVPHGRKTAWKMNEYKVIGLAEASSFTAANPQLGEDLSLCRVYRKSKGTRPFDRRPRPHEMVEGNQLVAVHHQNVAVTSQQNHPLDRTIYLFDNSTTEDQANANPCQSVESTNNNFDMIVEDNGPSWDWDWEQYNCSDFGNL</sequence>
<dbReference type="PANTHER" id="PTHR31744:SF220">
    <property type="entry name" value="LOW QUALITY PROTEIN: NAC DOMAIN-CONTAINING PROTEIN 90-LIKE"/>
    <property type="match status" value="1"/>
</dbReference>
<protein>
    <recommendedName>
        <fullName evidence="5">NAC domain-containing protein</fullName>
    </recommendedName>
</protein>
<keyword evidence="3" id="KW-0804">Transcription</keyword>
<gene>
    <name evidence="6" type="ORF">FPE_LOCUS8280</name>
</gene>
<keyword evidence="1" id="KW-0805">Transcription regulation</keyword>
<evidence type="ECO:0000256" key="4">
    <source>
        <dbReference type="ARBA" id="ARBA00023242"/>
    </source>
</evidence>
<evidence type="ECO:0000313" key="6">
    <source>
        <dbReference type="EMBL" id="CAI9760850.1"/>
    </source>
</evidence>
<dbReference type="InterPro" id="IPR003441">
    <property type="entry name" value="NAC-dom"/>
</dbReference>
<organism evidence="6 7">
    <name type="scientific">Fraxinus pennsylvanica</name>
    <dbReference type="NCBI Taxonomy" id="56036"/>
    <lineage>
        <taxon>Eukaryota</taxon>
        <taxon>Viridiplantae</taxon>
        <taxon>Streptophyta</taxon>
        <taxon>Embryophyta</taxon>
        <taxon>Tracheophyta</taxon>
        <taxon>Spermatophyta</taxon>
        <taxon>Magnoliopsida</taxon>
        <taxon>eudicotyledons</taxon>
        <taxon>Gunneridae</taxon>
        <taxon>Pentapetalae</taxon>
        <taxon>asterids</taxon>
        <taxon>lamiids</taxon>
        <taxon>Lamiales</taxon>
        <taxon>Oleaceae</taxon>
        <taxon>Oleeae</taxon>
        <taxon>Fraxinus</taxon>
    </lineage>
</organism>
<evidence type="ECO:0000313" key="7">
    <source>
        <dbReference type="Proteomes" id="UP000834106"/>
    </source>
</evidence>
<keyword evidence="4" id="KW-0539">Nucleus</keyword>
<dbReference type="Pfam" id="PF02365">
    <property type="entry name" value="NAM"/>
    <property type="match status" value="1"/>
</dbReference>
<evidence type="ECO:0000256" key="3">
    <source>
        <dbReference type="ARBA" id="ARBA00023163"/>
    </source>
</evidence>
<name>A0AAD1Z119_9LAMI</name>
<feature type="domain" description="NAC" evidence="5">
    <location>
        <begin position="5"/>
        <end position="165"/>
    </location>
</feature>
<dbReference type="Proteomes" id="UP000834106">
    <property type="component" value="Chromosome 5"/>
</dbReference>
<keyword evidence="2" id="KW-0238">DNA-binding</keyword>
<dbReference type="Gene3D" id="2.170.150.80">
    <property type="entry name" value="NAC domain"/>
    <property type="match status" value="1"/>
</dbReference>
<dbReference type="SUPFAM" id="SSF101941">
    <property type="entry name" value="NAC domain"/>
    <property type="match status" value="1"/>
</dbReference>
<dbReference type="InterPro" id="IPR036093">
    <property type="entry name" value="NAC_dom_sf"/>
</dbReference>
<keyword evidence="7" id="KW-1185">Reference proteome</keyword>
<proteinExistence type="predicted"/>
<accession>A0AAD1Z119</accession>
<dbReference type="EMBL" id="OU503040">
    <property type="protein sequence ID" value="CAI9760850.1"/>
    <property type="molecule type" value="Genomic_DNA"/>
</dbReference>
<evidence type="ECO:0000256" key="2">
    <source>
        <dbReference type="ARBA" id="ARBA00023125"/>
    </source>
</evidence>
<evidence type="ECO:0000256" key="1">
    <source>
        <dbReference type="ARBA" id="ARBA00023015"/>
    </source>
</evidence>
<dbReference type="PANTHER" id="PTHR31744">
    <property type="entry name" value="PROTEIN CUP-SHAPED COTYLEDON 2-RELATED"/>
    <property type="match status" value="1"/>
</dbReference>